<feature type="compositionally biased region" description="Low complexity" evidence="2">
    <location>
        <begin position="524"/>
        <end position="534"/>
    </location>
</feature>
<proteinExistence type="predicted"/>
<feature type="compositionally biased region" description="Polar residues" evidence="2">
    <location>
        <begin position="896"/>
        <end position="913"/>
    </location>
</feature>
<feature type="compositionally biased region" description="Polar residues" evidence="2">
    <location>
        <begin position="988"/>
        <end position="1003"/>
    </location>
</feature>
<name>A0AAV8U138_9ROSI</name>
<feature type="compositionally biased region" description="Basic and acidic residues" evidence="2">
    <location>
        <begin position="1389"/>
        <end position="1399"/>
    </location>
</feature>
<dbReference type="EMBL" id="JAIWQS010000002">
    <property type="protein sequence ID" value="KAJ8773017.1"/>
    <property type="molecule type" value="Genomic_DNA"/>
</dbReference>
<feature type="compositionally biased region" description="Polar residues" evidence="2">
    <location>
        <begin position="954"/>
        <end position="969"/>
    </location>
</feature>
<evidence type="ECO:0000313" key="4">
    <source>
        <dbReference type="Proteomes" id="UP001159364"/>
    </source>
</evidence>
<evidence type="ECO:0000313" key="3">
    <source>
        <dbReference type="EMBL" id="KAJ8773017.1"/>
    </source>
</evidence>
<protein>
    <submittedName>
        <fullName evidence="3">Uncharacterized protein</fullName>
    </submittedName>
</protein>
<feature type="compositionally biased region" description="Polar residues" evidence="2">
    <location>
        <begin position="936"/>
        <end position="947"/>
    </location>
</feature>
<feature type="region of interest" description="Disordered" evidence="2">
    <location>
        <begin position="762"/>
        <end position="852"/>
    </location>
</feature>
<feature type="region of interest" description="Disordered" evidence="2">
    <location>
        <begin position="883"/>
        <end position="913"/>
    </location>
</feature>
<evidence type="ECO:0000256" key="1">
    <source>
        <dbReference type="SAM" id="Coils"/>
    </source>
</evidence>
<sequence length="1776" mass="194668">MPGNEVGDRIHNFFGQEDLSQGQHHPQVVDASWPGLSNNLWAGNQRQFGANIKNHNTQPSADHERGHGGQSSIMQHGINFSQAILRPEFGRSQSQNQPTTLNGYMHGHQVFATRQNETNFLGMDTEAGRHNLTSRGISVLDSQLGNGSKLLQKNSVMMDSHESPVNFNFFGGPQQMNNQHPDMLQSLSRQQSGINDMQLLQQQYLIKQMQEIQRRQQQLQKQQMQQQEARQLNSLNQVSSFAQQAASNHSQYLINGVPVQAASNFSWQPDLVATSPNWHQHGVLSVLQASSSGHLFPLEEGQTPRVMGMVSQQVDLSLYGVPISGTGFTPSHYSTMQMENTTMQQISGSSNSSPANPYSGFPEQVDMQEGNSLSGQAYQVKNLIRNADAQGVNSGFNFENLQQLSPRQSNGFMQQVRDRHDVVHPLGTLQEEAMMHVCPLQNVPTLDPTEEKILFGSDDNLLDAFGKGANLGSGGKNIFDGSDNCGTFPSLQSGSWSALMQSAVAETSQGDVGLQEEWSGLTFQNNQPPAQNQPTASDNSKQQPLPWTSNGLQNVSMQNSRLLSPSNDSINRVLQSGIKTSPEQSERLQFSSSKRFSAQVPGEGTKWLEHSLVQKAVDGGNNIYEKVSPLSGIDTRSWTNHSIPPYTIGSHQSGRPNSWNFVDSMSLSSGVALKSAHVESSLHISQGTDQKSPVFGVRALGGGPQVNIENSNHNPVAAVSNSDTVRPNQESIQKISNRSSIDGWKHFDSSVNATTNEIPTKFQSHIDKTHPPRHSSGNNLDNGTVEAHEIQNVNIRENEDNSSKKISHQASTAGARENSWLSVSDSGTSPRGKQKSSTHVARKSSGIRKFQYHPMGDVEVDIDPSQEARSIMHSQAVPQGFIGQSSLPSHMARNSMAHSTSFHGENAANKTATSSQNMLELLQKVDQVRELGNVIGPSSSNHTQSSEMPEADTSDGSLQKNQSFTSQGFGLQLAPPSQRPSHPERILSSGSPSGMKHNLTNSMSSRVGEKSCAWLASASSVQSLPLSSETSQEVRTNMFTATGKNSKLLQEEISAAFSPGFSYPSRHNESLQMNGTTDRPTYTQSVDLPINKFVKQIDKSFERDPACEPALESLGPSRSTAHTDIAEVPYLGPHNQKHASGSAQQFPLLEAAAPMQLHEISGMSQDSAPRKMSPTILTSVSSQQCSFGSQPFRVWSNMLKSNVEPNESLETTLSFSEKLEDQNAQRGGNGPPESVGFPNSHGFVGKEQQSEESRQQVPTGNDSVQKTVSASHGKEAVIDYLDAIALSKPVSTQKEIEAFGQSLIPSNTLHLNYSLMHQHQSMKDSEVDSSSRSLKRFKGLDGPVVAQVVATQGGHTIHRNHNMVNDSSSNHTYNASGDPKMLSFSPKPTDNRDKSESSRDVPAIGQNGTHNFVNSNVVASFRGENSSVSPQMAPSWFNQYGTFKNGQMLPVYDTLENATTKIAELPFTVSKPSNNLVVHSSLEQGDTAVDEHRVLKKCLTPESLATENFASPQILQTNSADTDMLVTSPKKRKSATSELVPWYKEVIEGPQKLQNVSAAEKDWALAVNRLTEKVEDETEMFNDASPVLRSRRRLILTTQLMQLLFPPPLTSILSTGAVSQYDGVANVVARSTLGHACSALCTRIDTLLPLQSGNLLREKVKTLDRIHDEYFLKIMEDLVRRAKRIENVVLRLDKSLSYSDLRLECQELGKFSVINRFAKFHGRSQADMSEMSSSDAPALVQKFCPQRYVTALPMPKNLPDRFEARVQLLLCGCEQH</sequence>
<comment type="caution">
    <text evidence="3">The sequence shown here is derived from an EMBL/GenBank/DDBJ whole genome shotgun (WGS) entry which is preliminary data.</text>
</comment>
<feature type="region of interest" description="Disordered" evidence="2">
    <location>
        <begin position="1353"/>
        <end position="1409"/>
    </location>
</feature>
<keyword evidence="4" id="KW-1185">Reference proteome</keyword>
<organism evidence="3 4">
    <name type="scientific">Erythroxylum novogranatense</name>
    <dbReference type="NCBI Taxonomy" id="1862640"/>
    <lineage>
        <taxon>Eukaryota</taxon>
        <taxon>Viridiplantae</taxon>
        <taxon>Streptophyta</taxon>
        <taxon>Embryophyta</taxon>
        <taxon>Tracheophyta</taxon>
        <taxon>Spermatophyta</taxon>
        <taxon>Magnoliopsida</taxon>
        <taxon>eudicotyledons</taxon>
        <taxon>Gunneridae</taxon>
        <taxon>Pentapetalae</taxon>
        <taxon>rosids</taxon>
        <taxon>fabids</taxon>
        <taxon>Malpighiales</taxon>
        <taxon>Erythroxylaceae</taxon>
        <taxon>Erythroxylum</taxon>
    </lineage>
</organism>
<feature type="compositionally biased region" description="Polar residues" evidence="2">
    <location>
        <begin position="51"/>
        <end position="60"/>
    </location>
</feature>
<feature type="compositionally biased region" description="Basic residues" evidence="2">
    <location>
        <begin position="832"/>
        <end position="846"/>
    </location>
</feature>
<feature type="region of interest" description="Disordered" evidence="2">
    <location>
        <begin position="933"/>
        <end position="1003"/>
    </location>
</feature>
<dbReference type="PANTHER" id="PTHR31267:SF7">
    <property type="entry name" value="DENTIN SIALOPHOSPHOPROTEIN-LIKE PROTEIN"/>
    <property type="match status" value="1"/>
</dbReference>
<feature type="region of interest" description="Disordered" evidence="2">
    <location>
        <begin position="522"/>
        <end position="552"/>
    </location>
</feature>
<evidence type="ECO:0000256" key="2">
    <source>
        <dbReference type="SAM" id="MobiDB-lite"/>
    </source>
</evidence>
<gene>
    <name evidence="3" type="ORF">K2173_028194</name>
</gene>
<accession>A0AAV8U138</accession>
<feature type="region of interest" description="Disordered" evidence="2">
    <location>
        <begin position="51"/>
        <end position="73"/>
    </location>
</feature>
<feature type="compositionally biased region" description="Polar residues" evidence="2">
    <location>
        <begin position="819"/>
        <end position="831"/>
    </location>
</feature>
<feature type="region of interest" description="Disordered" evidence="2">
    <location>
        <begin position="1220"/>
        <end position="1270"/>
    </location>
</feature>
<dbReference type="Proteomes" id="UP001159364">
    <property type="component" value="Linkage Group LG02"/>
</dbReference>
<feature type="coiled-coil region" evidence="1">
    <location>
        <begin position="202"/>
        <end position="232"/>
    </location>
</feature>
<feature type="compositionally biased region" description="Polar residues" evidence="2">
    <location>
        <begin position="1255"/>
        <end position="1270"/>
    </location>
</feature>
<feature type="compositionally biased region" description="Polar residues" evidence="2">
    <location>
        <begin position="535"/>
        <end position="552"/>
    </location>
</feature>
<dbReference type="PANTHER" id="PTHR31267">
    <property type="entry name" value="DENTIN SIALOPHOSPHOPROTEIN-LIKE PROTEIN"/>
    <property type="match status" value="1"/>
</dbReference>
<reference evidence="3 4" key="1">
    <citation type="submission" date="2021-09" db="EMBL/GenBank/DDBJ databases">
        <title>Genomic insights and catalytic innovation underlie evolution of tropane alkaloids biosynthesis.</title>
        <authorList>
            <person name="Wang Y.-J."/>
            <person name="Tian T."/>
            <person name="Huang J.-P."/>
            <person name="Huang S.-X."/>
        </authorList>
    </citation>
    <scope>NUCLEOTIDE SEQUENCE [LARGE SCALE GENOMIC DNA]</scope>
    <source>
        <strain evidence="3">KIB-2018</strain>
        <tissue evidence="3">Leaf</tissue>
    </source>
</reference>
<feature type="compositionally biased region" description="Polar residues" evidence="2">
    <location>
        <begin position="1362"/>
        <end position="1375"/>
    </location>
</feature>
<keyword evidence="1" id="KW-0175">Coiled coil</keyword>